<evidence type="ECO:0000259" key="11">
    <source>
        <dbReference type="PROSITE" id="PS50113"/>
    </source>
</evidence>
<dbReference type="PANTHER" id="PTHR41523:SF8">
    <property type="entry name" value="ETHYLENE RESPONSE SENSOR PROTEIN"/>
    <property type="match status" value="1"/>
</dbReference>
<dbReference type="Pfam" id="PF13185">
    <property type="entry name" value="GAF_2"/>
    <property type="match status" value="2"/>
</dbReference>
<reference evidence="12 13" key="1">
    <citation type="submission" date="2021-07" db="EMBL/GenBank/DDBJ databases">
        <title>The draft genome sequence of Sphingomicrobium sp. B8.</title>
        <authorList>
            <person name="Mu L."/>
        </authorList>
    </citation>
    <scope>NUCLEOTIDE SEQUENCE [LARGE SCALE GENOMIC DNA]</scope>
    <source>
        <strain evidence="12 13">B8</strain>
    </source>
</reference>
<keyword evidence="7" id="KW-0067">ATP-binding</keyword>
<feature type="domain" description="PAC" evidence="11">
    <location>
        <begin position="88"/>
        <end position="139"/>
    </location>
</feature>
<dbReference type="PROSITE" id="PS50113">
    <property type="entry name" value="PAC"/>
    <property type="match status" value="2"/>
</dbReference>
<dbReference type="InterPro" id="IPR001610">
    <property type="entry name" value="PAC"/>
</dbReference>
<evidence type="ECO:0000256" key="4">
    <source>
        <dbReference type="ARBA" id="ARBA00022679"/>
    </source>
</evidence>
<dbReference type="Pfam" id="PF07568">
    <property type="entry name" value="HisKA_2"/>
    <property type="match status" value="1"/>
</dbReference>
<evidence type="ECO:0000259" key="10">
    <source>
        <dbReference type="PROSITE" id="PS50112"/>
    </source>
</evidence>
<evidence type="ECO:0000256" key="2">
    <source>
        <dbReference type="ARBA" id="ARBA00012438"/>
    </source>
</evidence>
<dbReference type="SMART" id="SM00387">
    <property type="entry name" value="HATPase_c"/>
    <property type="match status" value="1"/>
</dbReference>
<dbReference type="EC" id="2.7.13.3" evidence="2"/>
<keyword evidence="4" id="KW-0808">Transferase</keyword>
<evidence type="ECO:0000256" key="3">
    <source>
        <dbReference type="ARBA" id="ARBA00022553"/>
    </source>
</evidence>
<dbReference type="Proteomes" id="UP000698028">
    <property type="component" value="Unassembled WGS sequence"/>
</dbReference>
<evidence type="ECO:0000256" key="6">
    <source>
        <dbReference type="ARBA" id="ARBA00022777"/>
    </source>
</evidence>
<dbReference type="InterPro" id="IPR011495">
    <property type="entry name" value="Sig_transdc_His_kin_sub2_dim/P"/>
</dbReference>
<dbReference type="InterPro" id="IPR013656">
    <property type="entry name" value="PAS_4"/>
</dbReference>
<dbReference type="RefSeq" id="WP_218632364.1">
    <property type="nucleotide sequence ID" value="NZ_JAHVAH010000001.1"/>
</dbReference>
<dbReference type="SMART" id="SM00091">
    <property type="entry name" value="PAS"/>
    <property type="match status" value="2"/>
</dbReference>
<proteinExistence type="predicted"/>
<evidence type="ECO:0000313" key="13">
    <source>
        <dbReference type="Proteomes" id="UP000698028"/>
    </source>
</evidence>
<name>A0ABS6V470_9SPHN</name>
<dbReference type="EMBL" id="JAHVAH010000001">
    <property type="protein sequence ID" value="MBW0144362.1"/>
    <property type="molecule type" value="Genomic_DNA"/>
</dbReference>
<keyword evidence="6" id="KW-0418">Kinase</keyword>
<keyword evidence="3" id="KW-0597">Phosphoprotein</keyword>
<dbReference type="InterPro" id="IPR000014">
    <property type="entry name" value="PAS"/>
</dbReference>
<protein>
    <recommendedName>
        <fullName evidence="2">histidine kinase</fullName>
        <ecNumber evidence="2">2.7.13.3</ecNumber>
    </recommendedName>
</protein>
<accession>A0ABS6V470</accession>
<keyword evidence="13" id="KW-1185">Reference proteome</keyword>
<keyword evidence="5" id="KW-0547">Nucleotide-binding</keyword>
<dbReference type="SMART" id="SM00086">
    <property type="entry name" value="PAC"/>
    <property type="match status" value="2"/>
</dbReference>
<dbReference type="SMART" id="SM00065">
    <property type="entry name" value="GAF"/>
    <property type="match status" value="2"/>
</dbReference>
<dbReference type="InterPro" id="IPR003594">
    <property type="entry name" value="HATPase_dom"/>
</dbReference>
<evidence type="ECO:0000256" key="7">
    <source>
        <dbReference type="ARBA" id="ARBA00022840"/>
    </source>
</evidence>
<organism evidence="12 13">
    <name type="scientific">Sphingomicrobium clamense</name>
    <dbReference type="NCBI Taxonomy" id="2851013"/>
    <lineage>
        <taxon>Bacteria</taxon>
        <taxon>Pseudomonadati</taxon>
        <taxon>Pseudomonadota</taxon>
        <taxon>Alphaproteobacteria</taxon>
        <taxon>Sphingomonadales</taxon>
        <taxon>Sphingomonadaceae</taxon>
        <taxon>Sphingomicrobium</taxon>
    </lineage>
</organism>
<evidence type="ECO:0000256" key="8">
    <source>
        <dbReference type="ARBA" id="ARBA00023026"/>
    </source>
</evidence>
<dbReference type="PROSITE" id="PS50112">
    <property type="entry name" value="PAS"/>
    <property type="match status" value="1"/>
</dbReference>
<dbReference type="CDD" id="cd00130">
    <property type="entry name" value="PAS"/>
    <property type="match status" value="1"/>
</dbReference>
<gene>
    <name evidence="12" type="ORF">KTQ36_03525</name>
</gene>
<evidence type="ECO:0000256" key="1">
    <source>
        <dbReference type="ARBA" id="ARBA00000085"/>
    </source>
</evidence>
<dbReference type="PROSITE" id="PS50109">
    <property type="entry name" value="HIS_KIN"/>
    <property type="match status" value="1"/>
</dbReference>
<evidence type="ECO:0000259" key="9">
    <source>
        <dbReference type="PROSITE" id="PS50109"/>
    </source>
</evidence>
<dbReference type="Pfam" id="PF02518">
    <property type="entry name" value="HATPase_c"/>
    <property type="match status" value="1"/>
</dbReference>
<keyword evidence="8" id="KW-0843">Virulence</keyword>
<dbReference type="Pfam" id="PF08448">
    <property type="entry name" value="PAS_4"/>
    <property type="match status" value="1"/>
</dbReference>
<feature type="domain" description="PAC" evidence="11">
    <location>
        <begin position="575"/>
        <end position="627"/>
    </location>
</feature>
<sequence length="836" mass="92505">MNEVSSVEEAAVSARQISTWFNHAPGFMAVLHGPDHVFDVANPAYLDLIGHRDVIGKPMSDVAPEAVEQGFVDILDEVFRTGKPYVGHSVEAKLEGRSSPIFVDFVNQPIFDQDGNVTGIFIQGADVTERARAERLRAAQGKMLEAAFQDKSLPELLDMLMRTVEEETQTDMLGSILLLDREGRRLLHGAAPSLPDAYNDAIDGIEIGPDAGSCGTAAYSREAVFVSDVERDPKWADFKDLALEHGLRACWSIPIISSSGAVLGTFAMYYREPREPSEADIEMVDFVIRTAAVIIERKRAEVELEEERRTLETLNKTGEVIAAELDLEQVVEQVTDAGVKLTGAAFGAFFYNTHDEDGASYMLYTLSGVERAAFEKFPMPRKTEIFAPTFDGTGVLRSDDIATDPRYGHNKPYKGMPEGHLPVTSYLAVPVKSRSGEVIGGLFFGHPDKAQFTDRHEELVVGIAAQASIAIDNARLYRAAKTEIKERRQTEEALRDISRRFDAVLNNTRMAVFLMDEKQQCVYANAAAEDLTGYSFEAMQGKTLHDVIHHTRPDGSHYPLEECPIDRAFPENAQTEGEEVFIHRDGSFYPVHFTASPIRDEASNTIGTIIEARNISEEQERAEELAEALKVKDILLHEVNHRVKNSLQVVTSLLTLQARKADDGDLRKSLQEARNRVAVIAAMHQRLYATSDHDRVDFGDYLGDLADEAMQSMGSSDRVRLKTNIDRGIVMDLSQAVPLALVVSELITNAIKYAYPSELEGDVYVGLDHADDHVKICIADDGIGLPDGFDPARSDGLGMRIVTSLLRQVRGELTVEQRERGAQFEIVVPIKAKEVA</sequence>
<evidence type="ECO:0000256" key="5">
    <source>
        <dbReference type="ARBA" id="ARBA00022741"/>
    </source>
</evidence>
<dbReference type="Pfam" id="PF00989">
    <property type="entry name" value="PAS"/>
    <property type="match status" value="1"/>
</dbReference>
<feature type="domain" description="PAS" evidence="10">
    <location>
        <begin position="497"/>
        <end position="549"/>
    </location>
</feature>
<comment type="catalytic activity">
    <reaction evidence="1">
        <text>ATP + protein L-histidine = ADP + protein N-phospho-L-histidine.</text>
        <dbReference type="EC" id="2.7.13.3"/>
    </reaction>
</comment>
<dbReference type="InterPro" id="IPR013767">
    <property type="entry name" value="PAS_fold"/>
</dbReference>
<feature type="domain" description="Histidine kinase" evidence="9">
    <location>
        <begin position="638"/>
        <end position="832"/>
    </location>
</feature>
<dbReference type="NCBIfam" id="TIGR00229">
    <property type="entry name" value="sensory_box"/>
    <property type="match status" value="2"/>
</dbReference>
<comment type="caution">
    <text evidence="12">The sequence shown here is derived from an EMBL/GenBank/DDBJ whole genome shotgun (WGS) entry which is preliminary data.</text>
</comment>
<dbReference type="InterPro" id="IPR000700">
    <property type="entry name" value="PAS-assoc_C"/>
</dbReference>
<dbReference type="PANTHER" id="PTHR41523">
    <property type="entry name" value="TWO-COMPONENT SYSTEM SENSOR PROTEIN"/>
    <property type="match status" value="1"/>
</dbReference>
<dbReference type="InterPro" id="IPR005467">
    <property type="entry name" value="His_kinase_dom"/>
</dbReference>
<dbReference type="InterPro" id="IPR003018">
    <property type="entry name" value="GAF"/>
</dbReference>
<evidence type="ECO:0000313" key="12">
    <source>
        <dbReference type="EMBL" id="MBW0144362.1"/>
    </source>
</evidence>